<dbReference type="Gene3D" id="1.10.1200.10">
    <property type="entry name" value="ACP-like"/>
    <property type="match status" value="1"/>
</dbReference>
<accession>A0A1G8NTW6</accession>
<dbReference type="Proteomes" id="UP000183255">
    <property type="component" value="Unassembled WGS sequence"/>
</dbReference>
<dbReference type="SUPFAM" id="SSF47336">
    <property type="entry name" value="ACP-like"/>
    <property type="match status" value="1"/>
</dbReference>
<dbReference type="AlphaFoldDB" id="A0A1G8NTW6"/>
<reference evidence="2 3" key="1">
    <citation type="submission" date="2016-10" db="EMBL/GenBank/DDBJ databases">
        <authorList>
            <person name="de Groot N.N."/>
        </authorList>
    </citation>
    <scope>NUCLEOTIDE SEQUENCE [LARGE SCALE GENOMIC DNA]</scope>
    <source>
        <strain evidence="2 3">CGMCC 1.5058</strain>
    </source>
</reference>
<feature type="domain" description="Carrier" evidence="1">
    <location>
        <begin position="1"/>
        <end position="74"/>
    </location>
</feature>
<dbReference type="EMBL" id="FNDZ01000004">
    <property type="protein sequence ID" value="SDI83623.1"/>
    <property type="molecule type" value="Genomic_DNA"/>
</dbReference>
<evidence type="ECO:0000259" key="1">
    <source>
        <dbReference type="PROSITE" id="PS50075"/>
    </source>
</evidence>
<protein>
    <submittedName>
        <fullName evidence="2">Acyl carrier protein</fullName>
    </submittedName>
</protein>
<dbReference type="InterPro" id="IPR009081">
    <property type="entry name" value="PP-bd_ACP"/>
</dbReference>
<sequence>MLSIITNLIMEYVEVDENDLTEETNPVRDLHLNSYDFISIIGRLESELGIDINERELKNLETLGELDAYIKSKMIR</sequence>
<name>A0A1G8NTW6_9CLOT</name>
<dbReference type="Pfam" id="PF00550">
    <property type="entry name" value="PP-binding"/>
    <property type="match status" value="1"/>
</dbReference>
<proteinExistence type="predicted"/>
<gene>
    <name evidence="2" type="ORF">SAMN05421804_104302</name>
</gene>
<evidence type="ECO:0000313" key="2">
    <source>
        <dbReference type="EMBL" id="SDI83623.1"/>
    </source>
</evidence>
<dbReference type="RefSeq" id="WP_031575631.1">
    <property type="nucleotide sequence ID" value="NZ_DAMANS010000038.1"/>
</dbReference>
<organism evidence="2 3">
    <name type="scientific">Proteiniclasticum ruminis</name>
    <dbReference type="NCBI Taxonomy" id="398199"/>
    <lineage>
        <taxon>Bacteria</taxon>
        <taxon>Bacillati</taxon>
        <taxon>Bacillota</taxon>
        <taxon>Clostridia</taxon>
        <taxon>Eubacteriales</taxon>
        <taxon>Clostridiaceae</taxon>
        <taxon>Proteiniclasticum</taxon>
    </lineage>
</organism>
<dbReference type="InterPro" id="IPR036736">
    <property type="entry name" value="ACP-like_sf"/>
</dbReference>
<dbReference type="PROSITE" id="PS50075">
    <property type="entry name" value="CARRIER"/>
    <property type="match status" value="1"/>
</dbReference>
<evidence type="ECO:0000313" key="3">
    <source>
        <dbReference type="Proteomes" id="UP000183255"/>
    </source>
</evidence>